<comment type="caution">
    <text evidence="2">The sequence shown here is derived from an EMBL/GenBank/DDBJ whole genome shotgun (WGS) entry which is preliminary data.</text>
</comment>
<name>A0ABR6YF83_9BURK</name>
<keyword evidence="1" id="KW-0812">Transmembrane</keyword>
<dbReference type="EMBL" id="JACOGA010000016">
    <property type="protein sequence ID" value="MBC3875241.1"/>
    <property type="molecule type" value="Genomic_DNA"/>
</dbReference>
<keyword evidence="1" id="KW-1133">Transmembrane helix</keyword>
<sequence>MTGILVMGNWSWWSLAAVLAIAAVGSISAILYWRRARRLDSLLIACASVSLTLLMLPLEYQRKPEQELLIDSRQEHLDFARLRSQLMQANTLRLQGDGLFASEWRDLPPKKLIWDKSSWSTAESLSLTFSQQISFGRVFELTVERPQARGEWRVQLIAENQQVLAEQTGKDASISVRWLPPVAERMVLKARVLDEKNQLIDQGPIPLDVIAMPELRVQGRFAAPSFDTQTLNQLLIQSHAVIDWQIQIGKDLVRRETARTEVEADLLVQDAAYFEQMPVPQRTQVLAQIAAGRSLLILGANAQQAAVWKNTLDLNLRQQASVAEEQEWQTPQAVHLHSVRWMPQSAGQSAWYLDPVQPWLASRSWGKGKIVWIAAAGWHQALISEPQALKQWWQSLIDQSAVTRAQSWEWESSQTRQGMPLAGQSWQICGRGNTQGQIQISTENGTSESATDSSTDSATKGKRLPLRAYAAKAEAQCAGFWPIAAGWYDWQVVSADENADNKVDKNAPTVKNSTEQGEGALYVYAATDWPTWQRQLKRIASAAYGQQIPDSANTLARPGQRLPAWPFILFSMLCLLVLWRREQA</sequence>
<evidence type="ECO:0000313" key="2">
    <source>
        <dbReference type="EMBL" id="MBC3875241.1"/>
    </source>
</evidence>
<proteinExistence type="predicted"/>
<accession>A0ABR6YF83</accession>
<feature type="transmembrane region" description="Helical" evidence="1">
    <location>
        <begin position="39"/>
        <end position="58"/>
    </location>
</feature>
<evidence type="ECO:0000256" key="1">
    <source>
        <dbReference type="SAM" id="Phobius"/>
    </source>
</evidence>
<gene>
    <name evidence="2" type="ORF">H8K55_16760</name>
</gene>
<organism evidence="2 3">
    <name type="scientific">Undibacterium flavidum</name>
    <dbReference type="NCBI Taxonomy" id="2762297"/>
    <lineage>
        <taxon>Bacteria</taxon>
        <taxon>Pseudomonadati</taxon>
        <taxon>Pseudomonadota</taxon>
        <taxon>Betaproteobacteria</taxon>
        <taxon>Burkholderiales</taxon>
        <taxon>Oxalobacteraceae</taxon>
        <taxon>Undibacterium</taxon>
    </lineage>
</organism>
<keyword evidence="3" id="KW-1185">Reference proteome</keyword>
<reference evidence="2 3" key="1">
    <citation type="submission" date="2020-08" db="EMBL/GenBank/DDBJ databases">
        <title>Novel species isolated from subtropical streams in China.</title>
        <authorList>
            <person name="Lu H."/>
        </authorList>
    </citation>
    <scope>NUCLEOTIDE SEQUENCE [LARGE SCALE GENOMIC DNA]</scope>
    <source>
        <strain evidence="2 3">LX15W</strain>
    </source>
</reference>
<dbReference type="Proteomes" id="UP000624279">
    <property type="component" value="Unassembled WGS sequence"/>
</dbReference>
<evidence type="ECO:0000313" key="3">
    <source>
        <dbReference type="Proteomes" id="UP000624279"/>
    </source>
</evidence>
<feature type="transmembrane region" description="Helical" evidence="1">
    <location>
        <begin position="12"/>
        <end position="32"/>
    </location>
</feature>
<feature type="transmembrane region" description="Helical" evidence="1">
    <location>
        <begin position="562"/>
        <end position="579"/>
    </location>
</feature>
<dbReference type="RefSeq" id="WP_186943211.1">
    <property type="nucleotide sequence ID" value="NZ_JACOGA010000016.1"/>
</dbReference>
<protein>
    <submittedName>
        <fullName evidence="2">Uncharacterized protein</fullName>
    </submittedName>
</protein>
<keyword evidence="1" id="KW-0472">Membrane</keyword>